<dbReference type="Pfam" id="PF00646">
    <property type="entry name" value="F-box"/>
    <property type="match status" value="1"/>
</dbReference>
<feature type="domain" description="F-box" evidence="1">
    <location>
        <begin position="15"/>
        <end position="43"/>
    </location>
</feature>
<dbReference type="WBParaSite" id="Csp11.Scaffold629.g9806.t1">
    <property type="protein sequence ID" value="Csp11.Scaffold629.g9806.t1"/>
    <property type="gene ID" value="Csp11.Scaffold629.g9806"/>
</dbReference>
<dbReference type="eggNOG" id="ENOG502TCSE">
    <property type="taxonomic scope" value="Eukaryota"/>
</dbReference>
<evidence type="ECO:0000313" key="2">
    <source>
        <dbReference type="Proteomes" id="UP000095282"/>
    </source>
</evidence>
<dbReference type="PANTHER" id="PTHR31006:SF8">
    <property type="entry name" value="F-BOX DOMAIN-CONTAINING PROTEIN-RELATED"/>
    <property type="match status" value="1"/>
</dbReference>
<dbReference type="PANTHER" id="PTHR31006">
    <property type="entry name" value="F-BOX DOMAIN-CONTAINING PROTEIN-RELATED-RELATED"/>
    <property type="match status" value="1"/>
</dbReference>
<protein>
    <submittedName>
        <fullName evidence="3">F-box domain-containing protein</fullName>
    </submittedName>
</protein>
<dbReference type="InterPro" id="IPR042317">
    <property type="entry name" value="She-1-like"/>
</dbReference>
<dbReference type="AlphaFoldDB" id="A0A1I7UJ06"/>
<sequence length="278" mass="32909">MSRFEWTDFPAKYLVLHYLDYESRCNLRICSKENRDLVDSHRFVALKVSLQEIPSCMDEEKTILRLDIDSFTIWFIGKNDVTRVERAWNGELMERFETKEENRIDVLRRYMDRFLMKERLETDELLIIGPSFEPSDNWKFRCSKLLLVSTGVPPQWVISWMQKVDPHLNELMVKNWSLEGISELPHIFQTKRKLSLRDSADLSDEQLEMIKATDLELSSWTVTPEGVKKALENYFRNGHPDDEFAFRALFPENFDPIELFPKELNVEVKSGSVEDEKM</sequence>
<proteinExistence type="predicted"/>
<keyword evidence="2" id="KW-1185">Reference proteome</keyword>
<accession>A0A1I7UJ06</accession>
<organism evidence="2 3">
    <name type="scientific">Caenorhabditis tropicalis</name>
    <dbReference type="NCBI Taxonomy" id="1561998"/>
    <lineage>
        <taxon>Eukaryota</taxon>
        <taxon>Metazoa</taxon>
        <taxon>Ecdysozoa</taxon>
        <taxon>Nematoda</taxon>
        <taxon>Chromadorea</taxon>
        <taxon>Rhabditida</taxon>
        <taxon>Rhabditina</taxon>
        <taxon>Rhabditomorpha</taxon>
        <taxon>Rhabditoidea</taxon>
        <taxon>Rhabditidae</taxon>
        <taxon>Peloderinae</taxon>
        <taxon>Caenorhabditis</taxon>
    </lineage>
</organism>
<reference evidence="3" key="1">
    <citation type="submission" date="2016-11" db="UniProtKB">
        <authorList>
            <consortium name="WormBaseParasite"/>
        </authorList>
    </citation>
    <scope>IDENTIFICATION</scope>
</reference>
<dbReference type="Proteomes" id="UP000095282">
    <property type="component" value="Unplaced"/>
</dbReference>
<evidence type="ECO:0000259" key="1">
    <source>
        <dbReference type="Pfam" id="PF00646"/>
    </source>
</evidence>
<dbReference type="InterPro" id="IPR001810">
    <property type="entry name" value="F-box_dom"/>
</dbReference>
<evidence type="ECO:0000313" key="3">
    <source>
        <dbReference type="WBParaSite" id="Csp11.Scaffold629.g9806.t1"/>
    </source>
</evidence>
<name>A0A1I7UJ06_9PELO</name>